<sequence>MASQKCPFDGLARVHGCEDVSDDERDRQFGRQSLPIGQSGVEVEIAAGEQDEIELVVNAKLLKERVDQ</sequence>
<evidence type="ECO:0000313" key="2">
    <source>
        <dbReference type="Proteomes" id="UP000218811"/>
    </source>
</evidence>
<protein>
    <submittedName>
        <fullName evidence="1">Uncharacterized protein</fullName>
    </submittedName>
</protein>
<accession>A0A2H3JM03</accession>
<dbReference type="Proteomes" id="UP000218811">
    <property type="component" value="Unassembled WGS sequence"/>
</dbReference>
<gene>
    <name evidence="1" type="ORF">WOLCODRAFT_148624</name>
</gene>
<proteinExistence type="predicted"/>
<dbReference type="AlphaFoldDB" id="A0A2H3JM03"/>
<reference evidence="1 2" key="1">
    <citation type="journal article" date="2012" name="Science">
        <title>The Paleozoic origin of enzymatic lignin decomposition reconstructed from 31 fungal genomes.</title>
        <authorList>
            <person name="Floudas D."/>
            <person name="Binder M."/>
            <person name="Riley R."/>
            <person name="Barry K."/>
            <person name="Blanchette R.A."/>
            <person name="Henrissat B."/>
            <person name="Martinez A.T."/>
            <person name="Otillar R."/>
            <person name="Spatafora J.W."/>
            <person name="Yadav J.S."/>
            <person name="Aerts A."/>
            <person name="Benoit I."/>
            <person name="Boyd A."/>
            <person name="Carlson A."/>
            <person name="Copeland A."/>
            <person name="Coutinho P.M."/>
            <person name="de Vries R.P."/>
            <person name="Ferreira P."/>
            <person name="Findley K."/>
            <person name="Foster B."/>
            <person name="Gaskell J."/>
            <person name="Glotzer D."/>
            <person name="Gorecki P."/>
            <person name="Heitman J."/>
            <person name="Hesse C."/>
            <person name="Hori C."/>
            <person name="Igarashi K."/>
            <person name="Jurgens J.A."/>
            <person name="Kallen N."/>
            <person name="Kersten P."/>
            <person name="Kohler A."/>
            <person name="Kuees U."/>
            <person name="Kumar T.K.A."/>
            <person name="Kuo A."/>
            <person name="LaButti K."/>
            <person name="Larrondo L.F."/>
            <person name="Lindquist E."/>
            <person name="Ling A."/>
            <person name="Lombard V."/>
            <person name="Lucas S."/>
            <person name="Lundell T."/>
            <person name="Martin R."/>
            <person name="McLaughlin D.J."/>
            <person name="Morgenstern I."/>
            <person name="Morin E."/>
            <person name="Murat C."/>
            <person name="Nagy L.G."/>
            <person name="Nolan M."/>
            <person name="Ohm R.A."/>
            <person name="Patyshakuliyeva A."/>
            <person name="Rokas A."/>
            <person name="Ruiz-Duenas F.J."/>
            <person name="Sabat G."/>
            <person name="Salamov A."/>
            <person name="Samejima M."/>
            <person name="Schmutz J."/>
            <person name="Slot J.C."/>
            <person name="St John F."/>
            <person name="Stenlid J."/>
            <person name="Sun H."/>
            <person name="Sun S."/>
            <person name="Syed K."/>
            <person name="Tsang A."/>
            <person name="Wiebenga A."/>
            <person name="Young D."/>
            <person name="Pisabarro A."/>
            <person name="Eastwood D.C."/>
            <person name="Martin F."/>
            <person name="Cullen D."/>
            <person name="Grigoriev I.V."/>
            <person name="Hibbett D.S."/>
        </authorList>
    </citation>
    <scope>NUCLEOTIDE SEQUENCE [LARGE SCALE GENOMIC DNA]</scope>
    <source>
        <strain evidence="1 2">MD-104</strain>
    </source>
</reference>
<organism evidence="1 2">
    <name type="scientific">Wolfiporia cocos (strain MD-104)</name>
    <name type="common">Brown rot fungus</name>
    <dbReference type="NCBI Taxonomy" id="742152"/>
    <lineage>
        <taxon>Eukaryota</taxon>
        <taxon>Fungi</taxon>
        <taxon>Dikarya</taxon>
        <taxon>Basidiomycota</taxon>
        <taxon>Agaricomycotina</taxon>
        <taxon>Agaricomycetes</taxon>
        <taxon>Polyporales</taxon>
        <taxon>Phaeolaceae</taxon>
        <taxon>Wolfiporia</taxon>
    </lineage>
</organism>
<keyword evidence="2" id="KW-1185">Reference proteome</keyword>
<evidence type="ECO:0000313" key="1">
    <source>
        <dbReference type="EMBL" id="PCH37674.1"/>
    </source>
</evidence>
<dbReference type="EMBL" id="KB467942">
    <property type="protein sequence ID" value="PCH37674.1"/>
    <property type="molecule type" value="Genomic_DNA"/>
</dbReference>
<name>A0A2H3JM03_WOLCO</name>